<sequence>RERKRHRVSEVTNEELERRLIVEEKAQHAHVRKKYLLRKAKETLNQPATRLSQRKS</sequence>
<evidence type="ECO:0000313" key="2">
    <source>
        <dbReference type="Proteomes" id="UP000789375"/>
    </source>
</evidence>
<reference evidence="1" key="1">
    <citation type="submission" date="2021-06" db="EMBL/GenBank/DDBJ databases">
        <authorList>
            <person name="Kallberg Y."/>
            <person name="Tangrot J."/>
            <person name="Rosling A."/>
        </authorList>
    </citation>
    <scope>NUCLEOTIDE SEQUENCE</scope>
    <source>
        <strain evidence="1">87-6 pot B 2015</strain>
    </source>
</reference>
<feature type="non-terminal residue" evidence="1">
    <location>
        <position position="1"/>
    </location>
</feature>
<evidence type="ECO:0000313" key="1">
    <source>
        <dbReference type="EMBL" id="CAG8725330.1"/>
    </source>
</evidence>
<name>A0A9N9I9Y6_FUNMO</name>
<accession>A0A9N9I9Y6</accession>
<dbReference type="EMBL" id="CAJVPP010014837">
    <property type="protein sequence ID" value="CAG8725330.1"/>
    <property type="molecule type" value="Genomic_DNA"/>
</dbReference>
<dbReference type="AlphaFoldDB" id="A0A9N9I9Y6"/>
<feature type="non-terminal residue" evidence="1">
    <location>
        <position position="56"/>
    </location>
</feature>
<proteinExistence type="predicted"/>
<protein>
    <submittedName>
        <fullName evidence="1">14391_t:CDS:1</fullName>
    </submittedName>
</protein>
<organism evidence="1 2">
    <name type="scientific">Funneliformis mosseae</name>
    <name type="common">Endomycorrhizal fungus</name>
    <name type="synonym">Glomus mosseae</name>
    <dbReference type="NCBI Taxonomy" id="27381"/>
    <lineage>
        <taxon>Eukaryota</taxon>
        <taxon>Fungi</taxon>
        <taxon>Fungi incertae sedis</taxon>
        <taxon>Mucoromycota</taxon>
        <taxon>Glomeromycotina</taxon>
        <taxon>Glomeromycetes</taxon>
        <taxon>Glomerales</taxon>
        <taxon>Glomeraceae</taxon>
        <taxon>Funneliformis</taxon>
    </lineage>
</organism>
<keyword evidence="2" id="KW-1185">Reference proteome</keyword>
<comment type="caution">
    <text evidence="1">The sequence shown here is derived from an EMBL/GenBank/DDBJ whole genome shotgun (WGS) entry which is preliminary data.</text>
</comment>
<gene>
    <name evidence="1" type="ORF">FMOSSE_LOCUS15297</name>
</gene>
<dbReference type="Proteomes" id="UP000789375">
    <property type="component" value="Unassembled WGS sequence"/>
</dbReference>